<proteinExistence type="predicted"/>
<reference evidence="1" key="1">
    <citation type="submission" date="2022-03" db="EMBL/GenBank/DDBJ databases">
        <authorList>
            <person name="Lindestad O."/>
        </authorList>
    </citation>
    <scope>NUCLEOTIDE SEQUENCE</scope>
</reference>
<keyword evidence="2" id="KW-1185">Reference proteome</keyword>
<evidence type="ECO:0000313" key="1">
    <source>
        <dbReference type="EMBL" id="CAH2234712.1"/>
    </source>
</evidence>
<comment type="caution">
    <text evidence="1">The sequence shown here is derived from an EMBL/GenBank/DDBJ whole genome shotgun (WGS) entry which is preliminary data.</text>
</comment>
<accession>A0A8S4RFF2</accession>
<gene>
    <name evidence="1" type="primary">jg4698</name>
    <name evidence="1" type="ORF">PAEG_LOCUS12463</name>
</gene>
<dbReference type="EMBL" id="CAKXAJ010025080">
    <property type="protein sequence ID" value="CAH2234712.1"/>
    <property type="molecule type" value="Genomic_DNA"/>
</dbReference>
<organism evidence="1 2">
    <name type="scientific">Pararge aegeria aegeria</name>
    <dbReference type="NCBI Taxonomy" id="348720"/>
    <lineage>
        <taxon>Eukaryota</taxon>
        <taxon>Metazoa</taxon>
        <taxon>Ecdysozoa</taxon>
        <taxon>Arthropoda</taxon>
        <taxon>Hexapoda</taxon>
        <taxon>Insecta</taxon>
        <taxon>Pterygota</taxon>
        <taxon>Neoptera</taxon>
        <taxon>Endopterygota</taxon>
        <taxon>Lepidoptera</taxon>
        <taxon>Glossata</taxon>
        <taxon>Ditrysia</taxon>
        <taxon>Papilionoidea</taxon>
        <taxon>Nymphalidae</taxon>
        <taxon>Satyrinae</taxon>
        <taxon>Satyrini</taxon>
        <taxon>Parargina</taxon>
        <taxon>Pararge</taxon>
    </lineage>
</organism>
<sequence length="136" mass="15469">MHIRKANFAAWVYPGIYSPATGDWRRDIQRDIFSCGICDVGGRPYLAYLDVQLHNPPLRCCYKYKQSVKQLSTVIAQQVVKLKLQCAENIARRTNGCSGSKVLEWQPRTGKRRVGRPPKQQATKINTHKTEFCGTS</sequence>
<dbReference type="AlphaFoldDB" id="A0A8S4RFF2"/>
<protein>
    <submittedName>
        <fullName evidence="1">Jg4698 protein</fullName>
    </submittedName>
</protein>
<name>A0A8S4RFF2_9NEOP</name>
<evidence type="ECO:0000313" key="2">
    <source>
        <dbReference type="Proteomes" id="UP000838756"/>
    </source>
</evidence>
<dbReference type="Proteomes" id="UP000838756">
    <property type="component" value="Unassembled WGS sequence"/>
</dbReference>